<dbReference type="Gene3D" id="3.30.300.30">
    <property type="match status" value="1"/>
</dbReference>
<dbReference type="InterPro" id="IPR000873">
    <property type="entry name" value="AMP-dep_synth/lig_dom"/>
</dbReference>
<evidence type="ECO:0000259" key="6">
    <source>
        <dbReference type="Pfam" id="PF13193"/>
    </source>
</evidence>
<feature type="compositionally biased region" description="Polar residues" evidence="4">
    <location>
        <begin position="725"/>
        <end position="741"/>
    </location>
</feature>
<proteinExistence type="inferred from homology"/>
<evidence type="ECO:0000256" key="3">
    <source>
        <dbReference type="ARBA" id="ARBA00023140"/>
    </source>
</evidence>
<keyword evidence="3" id="KW-0576">Peroxisome</keyword>
<dbReference type="InterPro" id="IPR025110">
    <property type="entry name" value="AMP-bd_C"/>
</dbReference>
<protein>
    <submittedName>
        <fullName evidence="7">Uncharacterized protein</fullName>
    </submittedName>
</protein>
<dbReference type="Gene3D" id="3.40.50.12780">
    <property type="entry name" value="N-terminal domain of ligase-like"/>
    <property type="match status" value="1"/>
</dbReference>
<dbReference type="AlphaFoldDB" id="A0AA36MEJ7"/>
<evidence type="ECO:0000259" key="5">
    <source>
        <dbReference type="Pfam" id="PF00501"/>
    </source>
</evidence>
<feature type="domain" description="AMP-dependent synthetase/ligase" evidence="5">
    <location>
        <begin position="83"/>
        <end position="461"/>
    </location>
</feature>
<dbReference type="GO" id="GO:0005777">
    <property type="term" value="C:peroxisome"/>
    <property type="evidence" value="ECO:0007669"/>
    <property type="project" value="UniProtKB-SubCell"/>
</dbReference>
<organism evidence="7 8">
    <name type="scientific">Cylicocyclus nassatus</name>
    <name type="common">Nematode worm</name>
    <dbReference type="NCBI Taxonomy" id="53992"/>
    <lineage>
        <taxon>Eukaryota</taxon>
        <taxon>Metazoa</taxon>
        <taxon>Ecdysozoa</taxon>
        <taxon>Nematoda</taxon>
        <taxon>Chromadorea</taxon>
        <taxon>Rhabditida</taxon>
        <taxon>Rhabditina</taxon>
        <taxon>Rhabditomorpha</taxon>
        <taxon>Strongyloidea</taxon>
        <taxon>Strongylidae</taxon>
        <taxon>Cylicocyclus</taxon>
    </lineage>
</organism>
<dbReference type="PANTHER" id="PTHR24096">
    <property type="entry name" value="LONG-CHAIN-FATTY-ACID--COA LIGASE"/>
    <property type="match status" value="1"/>
</dbReference>
<dbReference type="FunFam" id="3.30.300.30:FF:000007">
    <property type="entry name" value="4-coumarate--CoA ligase 2"/>
    <property type="match status" value="1"/>
</dbReference>
<dbReference type="PANTHER" id="PTHR24096:SF422">
    <property type="entry name" value="BCDNA.GH02901"/>
    <property type="match status" value="1"/>
</dbReference>
<feature type="compositionally biased region" description="Polar residues" evidence="4">
    <location>
        <begin position="663"/>
        <end position="689"/>
    </location>
</feature>
<keyword evidence="8" id="KW-1185">Reference proteome</keyword>
<name>A0AA36MEJ7_CYLNA</name>
<evidence type="ECO:0000313" key="8">
    <source>
        <dbReference type="Proteomes" id="UP001176961"/>
    </source>
</evidence>
<evidence type="ECO:0000256" key="2">
    <source>
        <dbReference type="ARBA" id="ARBA00006432"/>
    </source>
</evidence>
<gene>
    <name evidence="7" type="ORF">CYNAS_LOCUS19081</name>
</gene>
<dbReference type="InterPro" id="IPR020845">
    <property type="entry name" value="AMP-binding_CS"/>
</dbReference>
<dbReference type="Proteomes" id="UP001176961">
    <property type="component" value="Unassembled WGS sequence"/>
</dbReference>
<dbReference type="CDD" id="cd05911">
    <property type="entry name" value="Firefly_Luc_like"/>
    <property type="match status" value="1"/>
</dbReference>
<dbReference type="GO" id="GO:0016405">
    <property type="term" value="F:CoA-ligase activity"/>
    <property type="evidence" value="ECO:0007669"/>
    <property type="project" value="TreeGrafter"/>
</dbReference>
<dbReference type="PROSITE" id="PS00455">
    <property type="entry name" value="AMP_BINDING"/>
    <property type="match status" value="1"/>
</dbReference>
<evidence type="ECO:0000256" key="1">
    <source>
        <dbReference type="ARBA" id="ARBA00004275"/>
    </source>
</evidence>
<accession>A0AA36MEJ7</accession>
<dbReference type="Pfam" id="PF00501">
    <property type="entry name" value="AMP-binding"/>
    <property type="match status" value="1"/>
</dbReference>
<reference evidence="7" key="1">
    <citation type="submission" date="2023-07" db="EMBL/GenBank/DDBJ databases">
        <authorList>
            <consortium name="CYATHOMIX"/>
        </authorList>
    </citation>
    <scope>NUCLEOTIDE SEQUENCE</scope>
    <source>
        <strain evidence="7">N/A</strain>
    </source>
</reference>
<feature type="compositionally biased region" description="Acidic residues" evidence="4">
    <location>
        <begin position="745"/>
        <end position="755"/>
    </location>
</feature>
<feature type="region of interest" description="Disordered" evidence="4">
    <location>
        <begin position="663"/>
        <end position="755"/>
    </location>
</feature>
<comment type="caution">
    <text evidence="7">The sequence shown here is derived from an EMBL/GenBank/DDBJ whole genome shotgun (WGS) entry which is preliminary data.</text>
</comment>
<dbReference type="Pfam" id="PF13193">
    <property type="entry name" value="AMP-binding_C"/>
    <property type="match status" value="1"/>
</dbReference>
<sequence>MRPLILRVLDPPMSLTEGLRMGLLRITSRRTTQFLRRSLASTMRGQDTQHRDVLGSNSLQKLIKSDYPPISIPSRPFPETVVEAIQNHGNRPAFVCAETMREITYSTIYRTAYALATFLRDKGFHKDVACTALPNRWEWATIFLGVTLNGGILTTVSAISTEYELKRQFQDCGAKLIFTNRESLEKVLNAVRECPSVKFIICVGNEPSSTFPNNCYQWDDILSTLPDPNFSTSPVDVDRDPVFMPYSSGTTGPPKGVMLTHKNYSALMSIYGRHEELRMLGGLSPPWCYEEDRELLLLPFYHCFGFALMMSSILKGGTSVVMSHFHPQLFCESVQKFKIRFVAVVPPILVFLVKNPICERYDLSSLQFIFSGAAPAGKDLCEGLKKKYKNIRHIQQGYGMSELGMGSHLPDITQGQPVGSVGKLASNLEMKIVDPEDNTMKARGEIGEICIRGPTVMLGYFGKPEATKECIRDGFMYTGDLGFVDNDGYLFIVDRLKELIKVKGFQVPPAELEDLLLRHPLIHDAAVIGVCNAEGEELPKAFVVSCSETLTKDDVKAFVRDRVSPYKQLTGGVQFLNEIPKSPAGKILRRLLREQYVIELINFVKFLQKGDYQQLTLGGRTGSSYRLRQFVMRIHLKILRWKGTKPHSSQSGHLNAIADFSPTTSSACSNHRQASTTAQASTRNASLTSKPLDYSSSPSATSSTHKDVTTFHGATTESPEGCAVKSSTPPSQAPVEQSKGSKGNDEEDDDYEEEL</sequence>
<evidence type="ECO:0000256" key="4">
    <source>
        <dbReference type="SAM" id="MobiDB-lite"/>
    </source>
</evidence>
<dbReference type="InterPro" id="IPR042099">
    <property type="entry name" value="ANL_N_sf"/>
</dbReference>
<comment type="subcellular location">
    <subcellularLocation>
        <location evidence="1">Peroxisome</location>
    </subcellularLocation>
</comment>
<comment type="similarity">
    <text evidence="2">Belongs to the ATP-dependent AMP-binding enzyme family.</text>
</comment>
<dbReference type="InterPro" id="IPR045851">
    <property type="entry name" value="AMP-bd_C_sf"/>
</dbReference>
<evidence type="ECO:0000313" key="7">
    <source>
        <dbReference type="EMBL" id="CAJ0607098.1"/>
    </source>
</evidence>
<feature type="domain" description="AMP-binding enzyme C-terminal" evidence="6">
    <location>
        <begin position="511"/>
        <end position="586"/>
    </location>
</feature>
<dbReference type="EMBL" id="CATQJL010000316">
    <property type="protein sequence ID" value="CAJ0607098.1"/>
    <property type="molecule type" value="Genomic_DNA"/>
</dbReference>
<dbReference type="SUPFAM" id="SSF56801">
    <property type="entry name" value="Acetyl-CoA synthetase-like"/>
    <property type="match status" value="1"/>
</dbReference>